<proteinExistence type="predicted"/>
<feature type="transmembrane region" description="Helical" evidence="2">
    <location>
        <begin position="158"/>
        <end position="178"/>
    </location>
</feature>
<feature type="transmembrane region" description="Helical" evidence="2">
    <location>
        <begin position="117"/>
        <end position="138"/>
    </location>
</feature>
<protein>
    <recommendedName>
        <fullName evidence="3">DUF6534 domain-containing protein</fullName>
    </recommendedName>
</protein>
<feature type="transmembrane region" description="Helical" evidence="2">
    <location>
        <begin position="87"/>
        <end position="110"/>
    </location>
</feature>
<dbReference type="RefSeq" id="XP_040767735.1">
    <property type="nucleotide sequence ID" value="XM_040912139.1"/>
</dbReference>
<keyword evidence="2" id="KW-0812">Transmembrane</keyword>
<feature type="transmembrane region" description="Helical" evidence="2">
    <location>
        <begin position="12"/>
        <end position="34"/>
    </location>
</feature>
<evidence type="ECO:0000256" key="2">
    <source>
        <dbReference type="SAM" id="Phobius"/>
    </source>
</evidence>
<keyword evidence="2" id="KW-0472">Membrane</keyword>
<dbReference type="InterPro" id="IPR045339">
    <property type="entry name" value="DUF6534"/>
</dbReference>
<dbReference type="InParanoid" id="A0A165G8X8"/>
<keyword evidence="2" id="KW-1133">Transmembrane helix</keyword>
<feature type="transmembrane region" description="Helical" evidence="2">
    <location>
        <begin position="224"/>
        <end position="245"/>
    </location>
</feature>
<feature type="domain" description="DUF6534" evidence="3">
    <location>
        <begin position="163"/>
        <end position="249"/>
    </location>
</feature>
<evidence type="ECO:0000313" key="4">
    <source>
        <dbReference type="EMBL" id="KZT09995.1"/>
    </source>
</evidence>
<dbReference type="STRING" id="1314785.A0A165G8X8"/>
<dbReference type="OrthoDB" id="2953893at2759"/>
<evidence type="ECO:0000259" key="3">
    <source>
        <dbReference type="Pfam" id="PF20152"/>
    </source>
</evidence>
<reference evidence="4 5" key="1">
    <citation type="journal article" date="2016" name="Mol. Biol. Evol.">
        <title>Comparative Genomics of Early-Diverging Mushroom-Forming Fungi Provides Insights into the Origins of Lignocellulose Decay Capabilities.</title>
        <authorList>
            <person name="Nagy L.G."/>
            <person name="Riley R."/>
            <person name="Tritt A."/>
            <person name="Adam C."/>
            <person name="Daum C."/>
            <person name="Floudas D."/>
            <person name="Sun H."/>
            <person name="Yadav J.S."/>
            <person name="Pangilinan J."/>
            <person name="Larsson K.H."/>
            <person name="Matsuura K."/>
            <person name="Barry K."/>
            <person name="Labutti K."/>
            <person name="Kuo R."/>
            <person name="Ohm R.A."/>
            <person name="Bhattacharya S.S."/>
            <person name="Shirouzu T."/>
            <person name="Yoshinaga Y."/>
            <person name="Martin F.M."/>
            <person name="Grigoriev I.V."/>
            <person name="Hibbett D.S."/>
        </authorList>
    </citation>
    <scope>NUCLEOTIDE SEQUENCE [LARGE SCALE GENOMIC DNA]</scope>
    <source>
        <strain evidence="4 5">93-53</strain>
    </source>
</reference>
<evidence type="ECO:0000256" key="1">
    <source>
        <dbReference type="SAM" id="MobiDB-lite"/>
    </source>
</evidence>
<sequence>MAAKDTLLAGPLILGMFFNWGLLGMLIVQVYIYHICFPRDRLTMKCFVYAVLACEIVQTGLLTADSFDNWVYGYGNIDALATFHNGWFSVPVICGVLSAGVQMFFAWRIYVLSRARLLVGAIVIVAFAQMSAAIASGVKLKLLPAAADQGQATPYIDAWLVGSVFTDIVIAVSMTYLLSRSKTGVKRSDAMLNQLIILVVETGSLTATIATIDLIVFNVTLKTYLHTCLVMMLSKLYSNTLLINFNNRARMLQSGEVISMSTFNAANHTFLSGSESKRTDSAIPSNAFHVEVTQEICTGDAQKAGMAFAPSDSTSSEFKDHHNHSVV</sequence>
<organism evidence="4 5">
    <name type="scientific">Laetiporus sulphureus 93-53</name>
    <dbReference type="NCBI Taxonomy" id="1314785"/>
    <lineage>
        <taxon>Eukaryota</taxon>
        <taxon>Fungi</taxon>
        <taxon>Dikarya</taxon>
        <taxon>Basidiomycota</taxon>
        <taxon>Agaricomycotina</taxon>
        <taxon>Agaricomycetes</taxon>
        <taxon>Polyporales</taxon>
        <taxon>Laetiporus</taxon>
    </lineage>
</organism>
<accession>A0A165G8X8</accession>
<dbReference type="PANTHER" id="PTHR40465:SF1">
    <property type="entry name" value="DUF6534 DOMAIN-CONTAINING PROTEIN"/>
    <property type="match status" value="1"/>
</dbReference>
<feature type="region of interest" description="Disordered" evidence="1">
    <location>
        <begin position="308"/>
        <end position="327"/>
    </location>
</feature>
<dbReference type="GeneID" id="63829167"/>
<evidence type="ECO:0000313" key="5">
    <source>
        <dbReference type="Proteomes" id="UP000076871"/>
    </source>
</evidence>
<dbReference type="Pfam" id="PF20152">
    <property type="entry name" value="DUF6534"/>
    <property type="match status" value="1"/>
</dbReference>
<feature type="transmembrane region" description="Helical" evidence="2">
    <location>
        <begin position="190"/>
        <end position="212"/>
    </location>
</feature>
<name>A0A165G8X8_9APHY</name>
<dbReference type="EMBL" id="KV427610">
    <property type="protein sequence ID" value="KZT09995.1"/>
    <property type="molecule type" value="Genomic_DNA"/>
</dbReference>
<dbReference type="Proteomes" id="UP000076871">
    <property type="component" value="Unassembled WGS sequence"/>
</dbReference>
<dbReference type="AlphaFoldDB" id="A0A165G8X8"/>
<dbReference type="PANTHER" id="PTHR40465">
    <property type="entry name" value="CHROMOSOME 1, WHOLE GENOME SHOTGUN SEQUENCE"/>
    <property type="match status" value="1"/>
</dbReference>
<feature type="transmembrane region" description="Helical" evidence="2">
    <location>
        <begin position="46"/>
        <end position="67"/>
    </location>
</feature>
<gene>
    <name evidence="4" type="ORF">LAESUDRAFT_756209</name>
</gene>
<keyword evidence="5" id="KW-1185">Reference proteome</keyword>